<reference evidence="4" key="1">
    <citation type="journal article" date="2019" name="Int. J. Syst. Evol. Microbiol.">
        <title>The Global Catalogue of Microorganisms (GCM) 10K type strain sequencing project: providing services to taxonomists for standard genome sequencing and annotation.</title>
        <authorList>
            <consortium name="The Broad Institute Genomics Platform"/>
            <consortium name="The Broad Institute Genome Sequencing Center for Infectious Disease"/>
            <person name="Wu L."/>
            <person name="Ma J."/>
        </authorList>
    </citation>
    <scope>NUCLEOTIDE SEQUENCE [LARGE SCALE GENOMIC DNA]</scope>
    <source>
        <strain evidence="4">JCM 4816</strain>
    </source>
</reference>
<feature type="compositionally biased region" description="Gly residues" evidence="1">
    <location>
        <begin position="113"/>
        <end position="133"/>
    </location>
</feature>
<evidence type="ECO:0000256" key="2">
    <source>
        <dbReference type="SAM" id="Phobius"/>
    </source>
</evidence>
<dbReference type="Proteomes" id="UP001596174">
    <property type="component" value="Unassembled WGS sequence"/>
</dbReference>
<evidence type="ECO:0000313" key="3">
    <source>
        <dbReference type="EMBL" id="MFC5906996.1"/>
    </source>
</evidence>
<protein>
    <submittedName>
        <fullName evidence="3">Uncharacterized protein</fullName>
    </submittedName>
</protein>
<evidence type="ECO:0000256" key="1">
    <source>
        <dbReference type="SAM" id="MobiDB-lite"/>
    </source>
</evidence>
<keyword evidence="2" id="KW-1133">Transmembrane helix</keyword>
<sequence length="280" mass="26407">MPSLRNPVGPLPASIYWRRRVVVLAAFAAVVALLVWLVFGGGGGNSPVAGASGSPAGSLTPGGGSNDGKPGGSSAPATGGGPSGGGSASAGAGATPSASASASASAGAPVSVSGGGSGGGAGGSGSGSGGGTAQGNAPGVANLPQCAPADLELALNSSEQTYNSSQWPTFTLDVTNTGGAACRIDLGAKSAVLTITSDSGTRVWSSGDCPKDGSAQWYAVPASGGPLTATFQWARTTSKPGCTPGTGGGAVASGTYLARVAVSGLQSQPTHQFKLAPFGS</sequence>
<comment type="caution">
    <text evidence="3">The sequence shown here is derived from an EMBL/GenBank/DDBJ whole genome shotgun (WGS) entry which is preliminary data.</text>
</comment>
<organism evidence="3 4">
    <name type="scientific">Streptacidiphilus monticola</name>
    <dbReference type="NCBI Taxonomy" id="2161674"/>
    <lineage>
        <taxon>Bacteria</taxon>
        <taxon>Bacillati</taxon>
        <taxon>Actinomycetota</taxon>
        <taxon>Actinomycetes</taxon>
        <taxon>Kitasatosporales</taxon>
        <taxon>Streptomycetaceae</taxon>
        <taxon>Streptacidiphilus</taxon>
    </lineage>
</organism>
<feature type="compositionally biased region" description="Low complexity" evidence="1">
    <location>
        <begin position="89"/>
        <end position="112"/>
    </location>
</feature>
<keyword evidence="2" id="KW-0472">Membrane</keyword>
<feature type="compositionally biased region" description="Gly residues" evidence="1">
    <location>
        <begin position="60"/>
        <end position="71"/>
    </location>
</feature>
<feature type="compositionally biased region" description="Gly residues" evidence="1">
    <location>
        <begin position="78"/>
        <end position="88"/>
    </location>
</feature>
<evidence type="ECO:0000313" key="4">
    <source>
        <dbReference type="Proteomes" id="UP001596174"/>
    </source>
</evidence>
<feature type="compositionally biased region" description="Low complexity" evidence="1">
    <location>
        <begin position="49"/>
        <end position="59"/>
    </location>
</feature>
<feature type="region of interest" description="Disordered" evidence="1">
    <location>
        <begin position="49"/>
        <end position="143"/>
    </location>
</feature>
<accession>A0ABW1G1Q1</accession>
<dbReference type="EMBL" id="JBHSQJ010000022">
    <property type="protein sequence ID" value="MFC5906996.1"/>
    <property type="molecule type" value="Genomic_DNA"/>
</dbReference>
<dbReference type="RefSeq" id="WP_380580967.1">
    <property type="nucleotide sequence ID" value="NZ_JBHSQJ010000022.1"/>
</dbReference>
<feature type="transmembrane region" description="Helical" evidence="2">
    <location>
        <begin position="21"/>
        <end position="39"/>
    </location>
</feature>
<keyword evidence="2" id="KW-0812">Transmembrane</keyword>
<proteinExistence type="predicted"/>
<keyword evidence="4" id="KW-1185">Reference proteome</keyword>
<gene>
    <name evidence="3" type="ORF">ACFP3V_07175</name>
</gene>
<name>A0ABW1G1Q1_9ACTN</name>